<reference evidence="1 2" key="1">
    <citation type="submission" date="2017-04" db="EMBL/GenBank/DDBJ databases">
        <title>A new member of the family Flavobacteriaceae isolated from ascidians.</title>
        <authorList>
            <person name="Chen L."/>
        </authorList>
    </citation>
    <scope>NUCLEOTIDE SEQUENCE [LARGE SCALE GENOMIC DNA]</scope>
    <source>
        <strain evidence="1 2">HQA918</strain>
    </source>
</reference>
<dbReference type="PANTHER" id="PTHR35368:SF1">
    <property type="entry name" value="HYDROPEROXIDE REDUCTASE"/>
    <property type="match status" value="1"/>
</dbReference>
<dbReference type="PANTHER" id="PTHR35368">
    <property type="entry name" value="HYDROPEROXIDE REDUCTASE"/>
    <property type="match status" value="1"/>
</dbReference>
<sequence length="171" mass="18514">MDKQAFIKQKFERNQTALRLKPSLGLGTAISKTKISGLTCESTEGTWSFITDMPEQMGGAAAGPTPGVLGRAALGSCLAMGYMLWASKMEIEINSLEVEVQTDYDDGALLDTSTAFPGYSQVRYVVHIESEASEATIAQLLDKADAHSPYLDVFSRGQNCVRQTKIITPKS</sequence>
<dbReference type="EMBL" id="NBWU01000001">
    <property type="protein sequence ID" value="PCE66505.1"/>
    <property type="molecule type" value="Genomic_DNA"/>
</dbReference>
<dbReference type="SUPFAM" id="SSF82784">
    <property type="entry name" value="OsmC-like"/>
    <property type="match status" value="1"/>
</dbReference>
<organism evidence="1 2">
    <name type="scientific">Sediminicola luteus</name>
    <dbReference type="NCBI Taxonomy" id="319238"/>
    <lineage>
        <taxon>Bacteria</taxon>
        <taxon>Pseudomonadati</taxon>
        <taxon>Bacteroidota</taxon>
        <taxon>Flavobacteriia</taxon>
        <taxon>Flavobacteriales</taxon>
        <taxon>Flavobacteriaceae</taxon>
        <taxon>Sediminicola</taxon>
    </lineage>
</organism>
<dbReference type="AlphaFoldDB" id="A0A2A4GFD9"/>
<keyword evidence="2" id="KW-1185">Reference proteome</keyword>
<evidence type="ECO:0000313" key="1">
    <source>
        <dbReference type="EMBL" id="PCE66505.1"/>
    </source>
</evidence>
<comment type="caution">
    <text evidence="1">The sequence shown here is derived from an EMBL/GenBank/DDBJ whole genome shotgun (WGS) entry which is preliminary data.</text>
</comment>
<dbReference type="OrthoDB" id="9791538at2"/>
<evidence type="ECO:0008006" key="3">
    <source>
        <dbReference type="Google" id="ProtNLM"/>
    </source>
</evidence>
<dbReference type="Gene3D" id="3.30.300.20">
    <property type="match status" value="1"/>
</dbReference>
<dbReference type="Pfam" id="PF02566">
    <property type="entry name" value="OsmC"/>
    <property type="match status" value="1"/>
</dbReference>
<dbReference type="InterPro" id="IPR003718">
    <property type="entry name" value="OsmC/Ohr_fam"/>
</dbReference>
<dbReference type="Proteomes" id="UP000219559">
    <property type="component" value="Unassembled WGS sequence"/>
</dbReference>
<gene>
    <name evidence="1" type="ORF">B7P33_04205</name>
</gene>
<accession>A0A2A4GFD9</accession>
<dbReference type="RefSeq" id="WP_097442027.1">
    <property type="nucleotide sequence ID" value="NZ_NBWU01000001.1"/>
</dbReference>
<name>A0A2A4GFD9_9FLAO</name>
<dbReference type="InterPro" id="IPR015946">
    <property type="entry name" value="KH_dom-like_a/b"/>
</dbReference>
<evidence type="ECO:0000313" key="2">
    <source>
        <dbReference type="Proteomes" id="UP000219559"/>
    </source>
</evidence>
<proteinExistence type="predicted"/>
<protein>
    <recommendedName>
        <fullName evidence="3">Osmotically inducible protein OsmC</fullName>
    </recommendedName>
</protein>
<dbReference type="InterPro" id="IPR036102">
    <property type="entry name" value="OsmC/Ohrsf"/>
</dbReference>
<dbReference type="InterPro" id="IPR052924">
    <property type="entry name" value="OsmC/Ohr_hydroprdx_reductase"/>
</dbReference>